<reference evidence="1" key="1">
    <citation type="journal article" date="2014" name="Int. J. Syst. Evol. Microbiol.">
        <title>Complete genome sequence of Corynebacterium casei LMG S-19264T (=DSM 44701T), isolated from a smear-ripened cheese.</title>
        <authorList>
            <consortium name="US DOE Joint Genome Institute (JGI-PGF)"/>
            <person name="Walter F."/>
            <person name="Albersmeier A."/>
            <person name="Kalinowski J."/>
            <person name="Ruckert C."/>
        </authorList>
    </citation>
    <scope>NUCLEOTIDE SEQUENCE</scope>
    <source>
        <strain evidence="1">CGMCC 4.7679</strain>
    </source>
</reference>
<accession>A0A8H9IWZ8</accession>
<keyword evidence="2" id="KW-1185">Reference proteome</keyword>
<evidence type="ECO:0000313" key="2">
    <source>
        <dbReference type="Proteomes" id="UP000658656"/>
    </source>
</evidence>
<dbReference type="EMBL" id="BNAV01000001">
    <property type="protein sequence ID" value="GHF40642.1"/>
    <property type="molecule type" value="Genomic_DNA"/>
</dbReference>
<gene>
    <name evidence="1" type="ORF">GCM10017566_12560</name>
</gene>
<sequence>MGGFIDATAETKNPASESEVRCGRALAALLPASHTVVLQVPSGHRGAVGGSGATADFIVYTGGSVNGAPKPLLEIRENENYWGTVDAYTPEGFNPGGSVNMVRDKLSTQARAVIVDLGNLTNPAQRKEVVTKIITMVDKAHKGSMVVFHFEGTSRVYNPADSFRKTGDQFV</sequence>
<dbReference type="AlphaFoldDB" id="A0A8H9IWZ8"/>
<dbReference type="RefSeq" id="WP_145936157.1">
    <property type="nucleotide sequence ID" value="NZ_BNAV01000001.1"/>
</dbReference>
<name>A0A8H9IWZ8_9PSEU</name>
<reference evidence="1" key="2">
    <citation type="submission" date="2020-09" db="EMBL/GenBank/DDBJ databases">
        <authorList>
            <person name="Sun Q."/>
            <person name="Zhou Y."/>
        </authorList>
    </citation>
    <scope>NUCLEOTIDE SEQUENCE</scope>
    <source>
        <strain evidence="1">CGMCC 4.7679</strain>
    </source>
</reference>
<evidence type="ECO:0000313" key="1">
    <source>
        <dbReference type="EMBL" id="GHF40642.1"/>
    </source>
</evidence>
<proteinExistence type="predicted"/>
<comment type="caution">
    <text evidence="1">The sequence shown here is derived from an EMBL/GenBank/DDBJ whole genome shotgun (WGS) entry which is preliminary data.</text>
</comment>
<dbReference type="Proteomes" id="UP000658656">
    <property type="component" value="Unassembled WGS sequence"/>
</dbReference>
<protein>
    <submittedName>
        <fullName evidence="1">Uncharacterized protein</fullName>
    </submittedName>
</protein>
<organism evidence="1 2">
    <name type="scientific">Amycolatopsis bartoniae</name>
    <dbReference type="NCBI Taxonomy" id="941986"/>
    <lineage>
        <taxon>Bacteria</taxon>
        <taxon>Bacillati</taxon>
        <taxon>Actinomycetota</taxon>
        <taxon>Actinomycetes</taxon>
        <taxon>Pseudonocardiales</taxon>
        <taxon>Pseudonocardiaceae</taxon>
        <taxon>Amycolatopsis</taxon>
    </lineage>
</organism>